<organism evidence="2 3">
    <name type="scientific">Candidatus Fimimonas gallinarum</name>
    <dbReference type="NCBI Taxonomy" id="2840821"/>
    <lineage>
        <taxon>Bacteria</taxon>
        <taxon>Pseudomonadati</taxon>
        <taxon>Myxococcota</taxon>
        <taxon>Myxococcia</taxon>
        <taxon>Myxococcales</taxon>
        <taxon>Cystobacterineae</taxon>
        <taxon>Myxococcaceae</taxon>
        <taxon>Myxococcaceae incertae sedis</taxon>
        <taxon>Candidatus Fimimonas</taxon>
    </lineage>
</organism>
<evidence type="ECO:0000313" key="2">
    <source>
        <dbReference type="EMBL" id="HIR65573.1"/>
    </source>
</evidence>
<sequence length="269" mass="29555">MKKIICVALSILFALSICVFAKPAEKTYADGFNGSTFLYTQNETVSYYRKVESETVIPSDIPKYYSISANDCAPVAGAIVLGYYDRYFDNLIPNFTAGIVIRDIYIYNPQNASVSEVINSLFDLMETNSSGSGTTISQFQNGLQQYVQSKNRTIEFESVKNGSFSVGETTASISEQIPVVIFVSGYALVDQDGITSGGNTDVYVKKIYGGAHTMVVSGIRTITYYNQYNVVVSQKILLRVSDGFSSGSTKYVMVYGFGNIDNAYSVNIY</sequence>
<evidence type="ECO:0008006" key="4">
    <source>
        <dbReference type="Google" id="ProtNLM"/>
    </source>
</evidence>
<evidence type="ECO:0000256" key="1">
    <source>
        <dbReference type="SAM" id="SignalP"/>
    </source>
</evidence>
<comment type="caution">
    <text evidence="2">The sequence shown here is derived from an EMBL/GenBank/DDBJ whole genome shotgun (WGS) entry which is preliminary data.</text>
</comment>
<proteinExistence type="predicted"/>
<dbReference type="Proteomes" id="UP000824200">
    <property type="component" value="Unassembled WGS sequence"/>
</dbReference>
<evidence type="ECO:0000313" key="3">
    <source>
        <dbReference type="Proteomes" id="UP000824200"/>
    </source>
</evidence>
<name>A0A9D1J7N3_9BACT</name>
<accession>A0A9D1J7N3</accession>
<reference evidence="2" key="1">
    <citation type="submission" date="2020-10" db="EMBL/GenBank/DDBJ databases">
        <authorList>
            <person name="Gilroy R."/>
        </authorList>
    </citation>
    <scope>NUCLEOTIDE SEQUENCE</scope>
    <source>
        <strain evidence="2">CHK121-14286</strain>
    </source>
</reference>
<gene>
    <name evidence="2" type="ORF">IAC95_01630</name>
</gene>
<keyword evidence="1" id="KW-0732">Signal</keyword>
<feature type="signal peptide" evidence="1">
    <location>
        <begin position="1"/>
        <end position="21"/>
    </location>
</feature>
<dbReference type="AlphaFoldDB" id="A0A9D1J7N3"/>
<reference evidence="2" key="2">
    <citation type="journal article" date="2021" name="PeerJ">
        <title>Extensive microbial diversity within the chicken gut microbiome revealed by metagenomics and culture.</title>
        <authorList>
            <person name="Gilroy R."/>
            <person name="Ravi A."/>
            <person name="Getino M."/>
            <person name="Pursley I."/>
            <person name="Horton D.L."/>
            <person name="Alikhan N.F."/>
            <person name="Baker D."/>
            <person name="Gharbi K."/>
            <person name="Hall N."/>
            <person name="Watson M."/>
            <person name="Adriaenssens E.M."/>
            <person name="Foster-Nyarko E."/>
            <person name="Jarju S."/>
            <person name="Secka A."/>
            <person name="Antonio M."/>
            <person name="Oren A."/>
            <person name="Chaudhuri R.R."/>
            <person name="La Ragione R."/>
            <person name="Hildebrand F."/>
            <person name="Pallen M.J."/>
        </authorList>
    </citation>
    <scope>NUCLEOTIDE SEQUENCE</scope>
    <source>
        <strain evidence="2">CHK121-14286</strain>
    </source>
</reference>
<feature type="chain" id="PRO_5038564041" description="Peptidase C39-like domain-containing protein" evidence="1">
    <location>
        <begin position="22"/>
        <end position="269"/>
    </location>
</feature>
<protein>
    <recommendedName>
        <fullName evidence="4">Peptidase C39-like domain-containing protein</fullName>
    </recommendedName>
</protein>
<dbReference type="EMBL" id="DVHL01000014">
    <property type="protein sequence ID" value="HIR65573.1"/>
    <property type="molecule type" value="Genomic_DNA"/>
</dbReference>